<name>A0A2V3IQU4_9FLOR</name>
<comment type="caution">
    <text evidence="2">The sequence shown here is derived from an EMBL/GenBank/DDBJ whole genome shotgun (WGS) entry which is preliminary data.</text>
</comment>
<dbReference type="Pfam" id="PF00583">
    <property type="entry name" value="Acetyltransf_1"/>
    <property type="match status" value="1"/>
</dbReference>
<evidence type="ECO:0000313" key="2">
    <source>
        <dbReference type="EMBL" id="PXF44454.1"/>
    </source>
</evidence>
<dbReference type="InterPro" id="IPR052523">
    <property type="entry name" value="Trichothecene_AcTrans"/>
</dbReference>
<keyword evidence="3" id="KW-1185">Reference proteome</keyword>
<reference evidence="2 3" key="1">
    <citation type="journal article" date="2018" name="Mol. Biol. Evol.">
        <title>Analysis of the draft genome of the red seaweed Gracilariopsis chorda provides insights into genome size evolution in Rhodophyta.</title>
        <authorList>
            <person name="Lee J."/>
            <person name="Yang E.C."/>
            <person name="Graf L."/>
            <person name="Yang J.H."/>
            <person name="Qiu H."/>
            <person name="Zel Zion U."/>
            <person name="Chan C.X."/>
            <person name="Stephens T.G."/>
            <person name="Weber A.P.M."/>
            <person name="Boo G.H."/>
            <person name="Boo S.M."/>
            <person name="Kim K.M."/>
            <person name="Shin Y."/>
            <person name="Jung M."/>
            <person name="Lee S.J."/>
            <person name="Yim H.S."/>
            <person name="Lee J.H."/>
            <person name="Bhattacharya D."/>
            <person name="Yoon H.S."/>
        </authorList>
    </citation>
    <scope>NUCLEOTIDE SEQUENCE [LARGE SCALE GENOMIC DNA]</scope>
    <source>
        <strain evidence="2 3">SKKU-2015</strain>
        <tissue evidence="2">Whole body</tissue>
    </source>
</reference>
<dbReference type="InterPro" id="IPR000182">
    <property type="entry name" value="GNAT_dom"/>
</dbReference>
<dbReference type="AlphaFoldDB" id="A0A2V3IQU4"/>
<dbReference type="PANTHER" id="PTHR42791:SF1">
    <property type="entry name" value="N-ACETYLTRANSFERASE DOMAIN-CONTAINING PROTEIN"/>
    <property type="match status" value="1"/>
</dbReference>
<gene>
    <name evidence="2" type="ORF">BWQ96_05782</name>
</gene>
<organism evidence="2 3">
    <name type="scientific">Gracilariopsis chorda</name>
    <dbReference type="NCBI Taxonomy" id="448386"/>
    <lineage>
        <taxon>Eukaryota</taxon>
        <taxon>Rhodophyta</taxon>
        <taxon>Florideophyceae</taxon>
        <taxon>Rhodymeniophycidae</taxon>
        <taxon>Gracilariales</taxon>
        <taxon>Gracilariaceae</taxon>
        <taxon>Gracilariopsis</taxon>
    </lineage>
</organism>
<evidence type="ECO:0000313" key="3">
    <source>
        <dbReference type="Proteomes" id="UP000247409"/>
    </source>
</evidence>
<dbReference type="GO" id="GO:0016747">
    <property type="term" value="F:acyltransferase activity, transferring groups other than amino-acyl groups"/>
    <property type="evidence" value="ECO:0007669"/>
    <property type="project" value="InterPro"/>
</dbReference>
<dbReference type="EMBL" id="NBIV01000090">
    <property type="protein sequence ID" value="PXF44454.1"/>
    <property type="molecule type" value="Genomic_DNA"/>
</dbReference>
<protein>
    <submittedName>
        <fullName evidence="2">Puromycin N-acetyltransferase</fullName>
    </submittedName>
</protein>
<proteinExistence type="predicted"/>
<dbReference type="PANTHER" id="PTHR42791">
    <property type="entry name" value="GNAT FAMILY ACETYLTRANSFERASE"/>
    <property type="match status" value="1"/>
</dbReference>
<sequence length="225" mass="25526">MPNLKTVQASTTAPTQRVRVYTKSDPCSIHKLASSLASAFQDDPFITYMSGPNTESNYQKNLAMMRTTLRLELSRSAGQATIHVSQDNSTIAVWHHVGHWKMPLYMELVFVFTMFRVFGWAAFRFMKIMNVAEKVHQLEPPHMHLFIIGTERSMQGKGGGSSVISEMLRKCDSDGIPVYLESSNEKNLSFYKKHGFDVLRVIPGLPEDCPPMFSVWRPPKPVRDT</sequence>
<keyword evidence="2" id="KW-0808">Transferase</keyword>
<dbReference type="InterPro" id="IPR016181">
    <property type="entry name" value="Acyl_CoA_acyltransferase"/>
</dbReference>
<feature type="domain" description="N-acetyltransferase" evidence="1">
    <location>
        <begin position="128"/>
        <end position="196"/>
    </location>
</feature>
<evidence type="ECO:0000259" key="1">
    <source>
        <dbReference type="Pfam" id="PF00583"/>
    </source>
</evidence>
<dbReference type="SUPFAM" id="SSF55729">
    <property type="entry name" value="Acyl-CoA N-acyltransferases (Nat)"/>
    <property type="match status" value="1"/>
</dbReference>
<accession>A0A2V3IQU4</accession>
<dbReference type="Proteomes" id="UP000247409">
    <property type="component" value="Unassembled WGS sequence"/>
</dbReference>
<dbReference type="OrthoDB" id="198064at2759"/>
<dbReference type="Gene3D" id="3.40.630.30">
    <property type="match status" value="1"/>
</dbReference>